<gene>
    <name evidence="1" type="ORF">UFOVP972_49</name>
</gene>
<protein>
    <submittedName>
        <fullName evidence="1">Uncharacterized protein</fullName>
    </submittedName>
</protein>
<reference evidence="1" key="1">
    <citation type="submission" date="2020-05" db="EMBL/GenBank/DDBJ databases">
        <authorList>
            <person name="Chiriac C."/>
            <person name="Salcher M."/>
            <person name="Ghai R."/>
            <person name="Kavagutti S V."/>
        </authorList>
    </citation>
    <scope>NUCLEOTIDE SEQUENCE</scope>
</reference>
<accession>A0A6J5PS70</accession>
<name>A0A6J5PS70_9CAUD</name>
<evidence type="ECO:0000313" key="1">
    <source>
        <dbReference type="EMBL" id="CAB4174503.1"/>
    </source>
</evidence>
<proteinExistence type="predicted"/>
<dbReference type="EMBL" id="LR796923">
    <property type="protein sequence ID" value="CAB4174503.1"/>
    <property type="molecule type" value="Genomic_DNA"/>
</dbReference>
<sequence length="118" mass="13599">MSKEESGVNLVGTYEFRGRSIPVYTSKHGVKDGEVQHVWQVLNPDAFYTGTIWVDNKTGEVTYPGGVTPPSPTHEDSEMVPKFIIIGRNEIDDEIRERLEKELEESYSRRNKKWLENE</sequence>
<organism evidence="1">
    <name type="scientific">uncultured Caudovirales phage</name>
    <dbReference type="NCBI Taxonomy" id="2100421"/>
    <lineage>
        <taxon>Viruses</taxon>
        <taxon>Duplodnaviria</taxon>
        <taxon>Heunggongvirae</taxon>
        <taxon>Uroviricota</taxon>
        <taxon>Caudoviricetes</taxon>
        <taxon>Peduoviridae</taxon>
        <taxon>Maltschvirus</taxon>
        <taxon>Maltschvirus maltsch</taxon>
    </lineage>
</organism>